<name>A0A1H5ZMU7_9BACT</name>
<sequence length="250" mass="28115">MRILAFFVYLILTSCASKPSSQEIENETPLTFRTETLEKESCVGENCAKLRLSWPMASGGEAAAKINPAIDEMMGFLVQTGEAIAPLDSMVAQYFSSFEAFKSEFPDSYGGWEIEAAGTVSYESDSTLSIYFTQFSFLGGAHPTSLVTFLNFDPRTGEALPVDRVILNETEFFKLTEQKFAEYHEVEKGVSLVDDGRFFLPETGFFLANAIGFKEDKFWVIYVPYEIGPYAMGYTELEFSKEELGEMVRW</sequence>
<dbReference type="InterPro" id="IPR037126">
    <property type="entry name" value="PdaC/RsiV-like_sf"/>
</dbReference>
<dbReference type="AlphaFoldDB" id="A0A1H5ZMU7"/>
<dbReference type="Gene3D" id="3.90.640.20">
    <property type="entry name" value="Heat-shock cognate protein, ATPase"/>
    <property type="match status" value="1"/>
</dbReference>
<dbReference type="OrthoDB" id="594879at2"/>
<gene>
    <name evidence="3" type="ORF">SAMN03080598_03600</name>
</gene>
<proteinExistence type="predicted"/>
<reference evidence="4" key="1">
    <citation type="submission" date="2016-10" db="EMBL/GenBank/DDBJ databases">
        <authorList>
            <person name="Varghese N."/>
            <person name="Submissions S."/>
        </authorList>
    </citation>
    <scope>NUCLEOTIDE SEQUENCE [LARGE SCALE GENOMIC DNA]</scope>
    <source>
        <strain evidence="4">DSM 17298</strain>
    </source>
</reference>
<dbReference type="EMBL" id="FNVR01000029">
    <property type="protein sequence ID" value="SEG37470.1"/>
    <property type="molecule type" value="Genomic_DNA"/>
</dbReference>
<dbReference type="Gene3D" id="3.30.565.40">
    <property type="entry name" value="Fervidobacterium nodosum Rt17-B1 like"/>
    <property type="match status" value="1"/>
</dbReference>
<keyword evidence="4" id="KW-1185">Reference proteome</keyword>
<dbReference type="InterPro" id="IPR021729">
    <property type="entry name" value="DUF3298"/>
</dbReference>
<evidence type="ECO:0000313" key="3">
    <source>
        <dbReference type="EMBL" id="SEG37470.1"/>
    </source>
</evidence>
<accession>A0A1H5ZMU7</accession>
<evidence type="ECO:0000259" key="1">
    <source>
        <dbReference type="Pfam" id="PF11738"/>
    </source>
</evidence>
<dbReference type="InterPro" id="IPR025303">
    <property type="entry name" value="PdaC"/>
</dbReference>
<evidence type="ECO:0000259" key="2">
    <source>
        <dbReference type="Pfam" id="PF13739"/>
    </source>
</evidence>
<dbReference type="PROSITE" id="PS51257">
    <property type="entry name" value="PROKAR_LIPOPROTEIN"/>
    <property type="match status" value="1"/>
</dbReference>
<dbReference type="Proteomes" id="UP000236736">
    <property type="component" value="Unassembled WGS sequence"/>
</dbReference>
<dbReference type="Pfam" id="PF11738">
    <property type="entry name" value="DUF3298"/>
    <property type="match status" value="1"/>
</dbReference>
<dbReference type="RefSeq" id="WP_103926189.1">
    <property type="nucleotide sequence ID" value="NZ_BBFN01000037.1"/>
</dbReference>
<feature type="domain" description="DUF3298" evidence="1">
    <location>
        <begin position="177"/>
        <end position="240"/>
    </location>
</feature>
<dbReference type="STRING" id="1120964.GCA_001313265_05800"/>
<dbReference type="Pfam" id="PF13739">
    <property type="entry name" value="PdaC"/>
    <property type="match status" value="1"/>
</dbReference>
<evidence type="ECO:0000313" key="4">
    <source>
        <dbReference type="Proteomes" id="UP000236736"/>
    </source>
</evidence>
<organism evidence="3 4">
    <name type="scientific">Algoriphagus boritolerans DSM 17298 = JCM 18970</name>
    <dbReference type="NCBI Taxonomy" id="1120964"/>
    <lineage>
        <taxon>Bacteria</taxon>
        <taxon>Pseudomonadati</taxon>
        <taxon>Bacteroidota</taxon>
        <taxon>Cytophagia</taxon>
        <taxon>Cytophagales</taxon>
        <taxon>Cyclobacteriaceae</taxon>
        <taxon>Algoriphagus</taxon>
    </lineage>
</organism>
<feature type="domain" description="Deacetylase PdaC" evidence="2">
    <location>
        <begin position="45"/>
        <end position="144"/>
    </location>
</feature>
<protein>
    <submittedName>
        <fullName evidence="3">Uncharacterized protein</fullName>
    </submittedName>
</protein>